<evidence type="ECO:0000256" key="3">
    <source>
        <dbReference type="ARBA" id="ARBA00022989"/>
    </source>
</evidence>
<evidence type="ECO:0000256" key="4">
    <source>
        <dbReference type="ARBA" id="ARBA00023136"/>
    </source>
</evidence>
<keyword evidence="9" id="KW-1185">Reference proteome</keyword>
<feature type="transmembrane region" description="Helical" evidence="6">
    <location>
        <begin position="447"/>
        <end position="473"/>
    </location>
</feature>
<evidence type="ECO:0000313" key="9">
    <source>
        <dbReference type="Proteomes" id="UP000037460"/>
    </source>
</evidence>
<sequence>MAMCCGASPIVADARARIPLYASDWQITRCSQVSKIASASLFSYIAGIFPALIFGELLHVQTEGLIGIPEVLLSTGGSGIIWSFLAGQPLVIVGVTGPVMMFVSVVFKLSSTLGAPFVPWLGWVAVWSGLMHILLAVTGAAQAVRYVTAFSGEVFGFFISVSYIYDALAALLDPLFRTYDVPLAGSELPHEAAVELRYGVAFASLLLALFTCTVALVLHHAEAWRQFGPHTRTLLAAYATAIAVVLLTALSYIPCFDRTAGSNRLNLPGGDAQLLPSTDRSWVNNLGVGAMGVPFESTASMSGNATVPGSPNPNILAGWHIGAAIIPAFLLTTLFFFDHNVSSLLSQQPRFHLIKPSAYSLDFLVLGAIVVLTGIFGVPPGNGLIPQAPLHVRALATLEVVKDPLSGVVREEYLGVLETRWSNLLQSAAILFTFLIYVVLGTIPQGVLYGIFLFMGITGFDGNSLWTRLWLLTTQSDLRPRVPYVTDVRWRSVQAYTLLQLACVIVVFVVAKLPEWISSSAAPYIAVTFPLFIAVFVPIRSHLLPRFFGPGELDLLDPAAPDSAPTQSQTETPYGDSAGSGIPGSIEIRVTAEDP</sequence>
<feature type="transmembrane region" description="Helical" evidence="6">
    <location>
        <begin position="144"/>
        <end position="165"/>
    </location>
</feature>
<feature type="transmembrane region" description="Helical" evidence="6">
    <location>
        <begin position="36"/>
        <end position="54"/>
    </location>
</feature>
<feature type="transmembrane region" description="Helical" evidence="6">
    <location>
        <begin position="66"/>
        <end position="85"/>
    </location>
</feature>
<feature type="transmembrane region" description="Helical" evidence="6">
    <location>
        <begin position="198"/>
        <end position="221"/>
    </location>
</feature>
<evidence type="ECO:0000256" key="6">
    <source>
        <dbReference type="SAM" id="Phobius"/>
    </source>
</evidence>
<feature type="transmembrane region" description="Helical" evidence="6">
    <location>
        <begin position="233"/>
        <end position="253"/>
    </location>
</feature>
<evidence type="ECO:0000313" key="8">
    <source>
        <dbReference type="EMBL" id="KOO32797.1"/>
    </source>
</evidence>
<dbReference type="EMBL" id="JWZX01001685">
    <property type="protein sequence ID" value="KOO32797.1"/>
    <property type="molecule type" value="Genomic_DNA"/>
</dbReference>
<feature type="domain" description="Bicarbonate transporter-like transmembrane" evidence="7">
    <location>
        <begin position="194"/>
        <end position="558"/>
    </location>
</feature>
<feature type="transmembrane region" description="Helical" evidence="6">
    <location>
        <begin position="117"/>
        <end position="137"/>
    </location>
</feature>
<feature type="transmembrane region" description="Helical" evidence="6">
    <location>
        <begin position="521"/>
        <end position="539"/>
    </location>
</feature>
<feature type="transmembrane region" description="Helical" evidence="6">
    <location>
        <begin position="90"/>
        <end position="111"/>
    </location>
</feature>
<protein>
    <submittedName>
        <fullName evidence="8">Anion exchange protein 3-like protein</fullName>
    </submittedName>
</protein>
<dbReference type="PANTHER" id="PTHR11453">
    <property type="entry name" value="ANION EXCHANGE PROTEIN"/>
    <property type="match status" value="1"/>
</dbReference>
<feature type="region of interest" description="Disordered" evidence="5">
    <location>
        <begin position="558"/>
        <end position="584"/>
    </location>
</feature>
<evidence type="ECO:0000259" key="7">
    <source>
        <dbReference type="Pfam" id="PF00955"/>
    </source>
</evidence>
<dbReference type="GO" id="GO:0005886">
    <property type="term" value="C:plasma membrane"/>
    <property type="evidence" value="ECO:0007669"/>
    <property type="project" value="TreeGrafter"/>
</dbReference>
<feature type="domain" description="Bicarbonate transporter-like transmembrane" evidence="7">
    <location>
        <begin position="10"/>
        <end position="173"/>
    </location>
</feature>
<dbReference type="Pfam" id="PF00955">
    <property type="entry name" value="HCO3_cotransp"/>
    <property type="match status" value="2"/>
</dbReference>
<comment type="caution">
    <text evidence="8">The sequence shown here is derived from an EMBL/GenBank/DDBJ whole genome shotgun (WGS) entry which is preliminary data.</text>
</comment>
<dbReference type="PANTHER" id="PTHR11453:SF82">
    <property type="entry name" value="BORON TRANSPORTER 1"/>
    <property type="match status" value="1"/>
</dbReference>
<evidence type="ECO:0000256" key="2">
    <source>
        <dbReference type="ARBA" id="ARBA00022692"/>
    </source>
</evidence>
<feature type="transmembrane region" description="Helical" evidence="6">
    <location>
        <begin position="493"/>
        <end position="514"/>
    </location>
</feature>
<keyword evidence="2 6" id="KW-0812">Transmembrane</keyword>
<reference evidence="9" key="1">
    <citation type="journal article" date="2015" name="PLoS Genet.">
        <title>Genome Sequence and Transcriptome Analyses of Chrysochromulina tobin: Metabolic Tools for Enhanced Algal Fitness in the Prominent Order Prymnesiales (Haptophyceae).</title>
        <authorList>
            <person name="Hovde B.T."/>
            <person name="Deodato C.R."/>
            <person name="Hunsperger H.M."/>
            <person name="Ryken S.A."/>
            <person name="Yost W."/>
            <person name="Jha R.K."/>
            <person name="Patterson J."/>
            <person name="Monnat R.J. Jr."/>
            <person name="Barlow S.B."/>
            <person name="Starkenburg S.R."/>
            <person name="Cattolico R.A."/>
        </authorList>
    </citation>
    <scope>NUCLEOTIDE SEQUENCE</scope>
    <source>
        <strain evidence="9">CCMP291</strain>
    </source>
</reference>
<dbReference type="InterPro" id="IPR011531">
    <property type="entry name" value="HCO3_transpt-like_TM_dom"/>
</dbReference>
<keyword evidence="4 6" id="KW-0472">Membrane</keyword>
<feature type="transmembrane region" description="Helical" evidence="6">
    <location>
        <begin position="421"/>
        <end position="440"/>
    </location>
</feature>
<comment type="subcellular location">
    <subcellularLocation>
        <location evidence="1">Membrane</location>
        <topology evidence="1">Multi-pass membrane protein</topology>
    </subcellularLocation>
</comment>
<feature type="transmembrane region" description="Helical" evidence="6">
    <location>
        <begin position="317"/>
        <end position="337"/>
    </location>
</feature>
<keyword evidence="3 6" id="KW-1133">Transmembrane helix</keyword>
<dbReference type="GO" id="GO:0050801">
    <property type="term" value="P:monoatomic ion homeostasis"/>
    <property type="evidence" value="ECO:0007669"/>
    <property type="project" value="TreeGrafter"/>
</dbReference>
<dbReference type="GO" id="GO:0006820">
    <property type="term" value="P:monoatomic anion transport"/>
    <property type="evidence" value="ECO:0007669"/>
    <property type="project" value="InterPro"/>
</dbReference>
<evidence type="ECO:0000256" key="1">
    <source>
        <dbReference type="ARBA" id="ARBA00004141"/>
    </source>
</evidence>
<name>A0A0M0K2G1_9EUKA</name>
<feature type="transmembrane region" description="Helical" evidence="6">
    <location>
        <begin position="358"/>
        <end position="378"/>
    </location>
</feature>
<dbReference type="GO" id="GO:0005452">
    <property type="term" value="F:solute:inorganic anion antiporter activity"/>
    <property type="evidence" value="ECO:0007669"/>
    <property type="project" value="InterPro"/>
</dbReference>
<accession>A0A0M0K2G1</accession>
<dbReference type="InterPro" id="IPR003020">
    <property type="entry name" value="HCO3_transpt_euk"/>
</dbReference>
<organism evidence="8 9">
    <name type="scientific">Chrysochromulina tobinii</name>
    <dbReference type="NCBI Taxonomy" id="1460289"/>
    <lineage>
        <taxon>Eukaryota</taxon>
        <taxon>Haptista</taxon>
        <taxon>Haptophyta</taxon>
        <taxon>Prymnesiophyceae</taxon>
        <taxon>Prymnesiales</taxon>
        <taxon>Chrysochromulinaceae</taxon>
        <taxon>Chrysochromulina</taxon>
    </lineage>
</organism>
<evidence type="ECO:0000256" key="5">
    <source>
        <dbReference type="SAM" id="MobiDB-lite"/>
    </source>
</evidence>
<dbReference type="OrthoDB" id="196769at2759"/>
<gene>
    <name evidence="8" type="ORF">Ctob_009034</name>
</gene>
<dbReference type="Proteomes" id="UP000037460">
    <property type="component" value="Unassembled WGS sequence"/>
</dbReference>
<dbReference type="AlphaFoldDB" id="A0A0M0K2G1"/>
<proteinExistence type="predicted"/>